<evidence type="ECO:0000259" key="4">
    <source>
        <dbReference type="SMART" id="SM00644"/>
    </source>
</evidence>
<dbReference type="PANTHER" id="PTHR11022:SF41">
    <property type="entry name" value="PEPTIDOGLYCAN-RECOGNITION PROTEIN LC-RELATED"/>
    <property type="match status" value="1"/>
</dbReference>
<protein>
    <recommendedName>
        <fullName evidence="3">Autolysin</fullName>
    </recommendedName>
    <alternativeName>
        <fullName evidence="2">Cell wall hydrolase</fullName>
    </alternativeName>
</protein>
<gene>
    <name evidence="6" type="ORF">J2S11_001061</name>
</gene>
<dbReference type="EMBL" id="JAUSTY010000004">
    <property type="protein sequence ID" value="MDQ0165161.1"/>
    <property type="molecule type" value="Genomic_DNA"/>
</dbReference>
<name>A0ABT9VW05_9BACI</name>
<evidence type="ECO:0000313" key="7">
    <source>
        <dbReference type="Proteomes" id="UP001235840"/>
    </source>
</evidence>
<evidence type="ECO:0000313" key="6">
    <source>
        <dbReference type="EMBL" id="MDQ0165161.1"/>
    </source>
</evidence>
<dbReference type="InterPro" id="IPR006619">
    <property type="entry name" value="PGRP_domain_met/bac"/>
</dbReference>
<evidence type="ECO:0000256" key="2">
    <source>
        <dbReference type="ARBA" id="ARBA00030881"/>
    </source>
</evidence>
<dbReference type="InterPro" id="IPR036505">
    <property type="entry name" value="Amidase/PGRP_sf"/>
</dbReference>
<dbReference type="PANTHER" id="PTHR11022">
    <property type="entry name" value="PEPTIDOGLYCAN RECOGNITION PROTEIN"/>
    <property type="match status" value="1"/>
</dbReference>
<dbReference type="SMART" id="SM00644">
    <property type="entry name" value="Ami_2"/>
    <property type="match status" value="1"/>
</dbReference>
<sequence>MQIVDIRKDMPRHPNVGLSYRKETDIRSLAIHHSLTTSGSPQAFANYHIHTNGWSIMGYTYVIMRDGTIYWCADHTIVTPHVGNSNRHALGINLVGDFRRGKQQPTVEQRASLSWLIAFLKSTLPNPNFDILGHQEYPGYSRKDCPTNYQDVRAFMDKIRLDSNQFMKLKEAGKMLKLDKPWMYETLAQNLKGLYNAKILNSLEWYEKAKKQKITVDELAWVNNVCLTRHITNK</sequence>
<proteinExistence type="inferred from homology"/>
<evidence type="ECO:0000256" key="1">
    <source>
        <dbReference type="ARBA" id="ARBA00007553"/>
    </source>
</evidence>
<keyword evidence="7" id="KW-1185">Reference proteome</keyword>
<dbReference type="SMART" id="SM00701">
    <property type="entry name" value="PGRP"/>
    <property type="match status" value="1"/>
</dbReference>
<dbReference type="InterPro" id="IPR015510">
    <property type="entry name" value="PGRP"/>
</dbReference>
<dbReference type="Gene3D" id="3.40.80.10">
    <property type="entry name" value="Peptidoglycan recognition protein-like"/>
    <property type="match status" value="1"/>
</dbReference>
<dbReference type="Pfam" id="PF01510">
    <property type="entry name" value="Amidase_2"/>
    <property type="match status" value="1"/>
</dbReference>
<comment type="similarity">
    <text evidence="1">Belongs to the N-acetylmuramoyl-L-alanine amidase 2 family.</text>
</comment>
<accession>A0ABT9VW05</accession>
<dbReference type="InterPro" id="IPR002502">
    <property type="entry name" value="Amidase_domain"/>
</dbReference>
<dbReference type="CDD" id="cd06583">
    <property type="entry name" value="PGRP"/>
    <property type="match status" value="1"/>
</dbReference>
<comment type="caution">
    <text evidence="6">The sequence shown here is derived from an EMBL/GenBank/DDBJ whole genome shotgun (WGS) entry which is preliminary data.</text>
</comment>
<dbReference type="Proteomes" id="UP001235840">
    <property type="component" value="Unassembled WGS sequence"/>
</dbReference>
<organism evidence="6 7">
    <name type="scientific">Caldalkalibacillus horti</name>
    <dbReference type="NCBI Taxonomy" id="77523"/>
    <lineage>
        <taxon>Bacteria</taxon>
        <taxon>Bacillati</taxon>
        <taxon>Bacillota</taxon>
        <taxon>Bacilli</taxon>
        <taxon>Bacillales</taxon>
        <taxon>Bacillaceae</taxon>
        <taxon>Caldalkalibacillus</taxon>
    </lineage>
</organism>
<reference evidence="6 7" key="1">
    <citation type="submission" date="2023-07" db="EMBL/GenBank/DDBJ databases">
        <title>Genomic Encyclopedia of Type Strains, Phase IV (KMG-IV): sequencing the most valuable type-strain genomes for metagenomic binning, comparative biology and taxonomic classification.</title>
        <authorList>
            <person name="Goeker M."/>
        </authorList>
    </citation>
    <scope>NUCLEOTIDE SEQUENCE [LARGE SCALE GENOMIC DNA]</scope>
    <source>
        <strain evidence="6 7">DSM 12751</strain>
    </source>
</reference>
<evidence type="ECO:0000256" key="3">
    <source>
        <dbReference type="ARBA" id="ARBA00032390"/>
    </source>
</evidence>
<dbReference type="RefSeq" id="WP_307391871.1">
    <property type="nucleotide sequence ID" value="NZ_BAAADK010000045.1"/>
</dbReference>
<dbReference type="SUPFAM" id="SSF55846">
    <property type="entry name" value="N-acetylmuramoyl-L-alanine amidase-like"/>
    <property type="match status" value="1"/>
</dbReference>
<evidence type="ECO:0000259" key="5">
    <source>
        <dbReference type="SMART" id="SM00701"/>
    </source>
</evidence>
<feature type="domain" description="N-acetylmuramoyl-L-alanine amidase" evidence="4">
    <location>
        <begin position="1"/>
        <end position="147"/>
    </location>
</feature>
<feature type="domain" description="Peptidoglycan recognition protein family" evidence="5">
    <location>
        <begin position="1"/>
        <end position="138"/>
    </location>
</feature>